<feature type="domain" description="KilA-N DNA-binding" evidence="2">
    <location>
        <begin position="13"/>
        <end position="97"/>
    </location>
</feature>
<keyword evidence="4" id="KW-1185">Reference proteome</keyword>
<name>A0A1T5GSN0_9SPHI</name>
<evidence type="ECO:0000256" key="1">
    <source>
        <dbReference type="SAM" id="MobiDB-lite"/>
    </source>
</evidence>
<dbReference type="AlphaFoldDB" id="A0A1T5GSN0"/>
<dbReference type="RefSeq" id="WP_079645949.1">
    <property type="nucleotide sequence ID" value="NZ_FUZF01000033.1"/>
</dbReference>
<dbReference type="STRING" id="1513896.SAMN05660841_04335"/>
<accession>A0A1T5GSN0</accession>
<protein>
    <submittedName>
        <fullName evidence="3">ORF6N domain-containing protein</fullName>
    </submittedName>
</protein>
<organism evidence="3 4">
    <name type="scientific">Sphingobacterium nematocida</name>
    <dbReference type="NCBI Taxonomy" id="1513896"/>
    <lineage>
        <taxon>Bacteria</taxon>
        <taxon>Pseudomonadati</taxon>
        <taxon>Bacteroidota</taxon>
        <taxon>Sphingobacteriia</taxon>
        <taxon>Sphingobacteriales</taxon>
        <taxon>Sphingobacteriaceae</taxon>
        <taxon>Sphingobacterium</taxon>
    </lineage>
</organism>
<dbReference type="Pfam" id="PF10543">
    <property type="entry name" value="ORF6N"/>
    <property type="match status" value="1"/>
</dbReference>
<dbReference type="InterPro" id="IPR018873">
    <property type="entry name" value="KilA-N_DNA-bd_domain"/>
</dbReference>
<evidence type="ECO:0000259" key="2">
    <source>
        <dbReference type="Pfam" id="PF10543"/>
    </source>
</evidence>
<dbReference type="EMBL" id="FUZF01000033">
    <property type="protein sequence ID" value="SKC11401.1"/>
    <property type="molecule type" value="Genomic_DNA"/>
</dbReference>
<reference evidence="4" key="1">
    <citation type="submission" date="2017-02" db="EMBL/GenBank/DDBJ databases">
        <authorList>
            <person name="Varghese N."/>
            <person name="Submissions S."/>
        </authorList>
    </citation>
    <scope>NUCLEOTIDE SEQUENCE [LARGE SCALE GENOMIC DNA]</scope>
    <source>
        <strain evidence="4">DSM 24091</strain>
    </source>
</reference>
<proteinExistence type="predicted"/>
<dbReference type="Proteomes" id="UP000190150">
    <property type="component" value="Unassembled WGS sequence"/>
</dbReference>
<gene>
    <name evidence="3" type="ORF">SAMN05660841_04335</name>
</gene>
<dbReference type="OrthoDB" id="9816206at2"/>
<feature type="region of interest" description="Disordered" evidence="1">
    <location>
        <begin position="164"/>
        <end position="188"/>
    </location>
</feature>
<sequence>MSNVSEITIIEDRIFIIRDQQVMIDRDLAELYNVETKALNQAVKRNIDKFPEDFRFQLTTEEKNELVTNCDRFDILKHSSVNPQVFNEHGVLMLANVLKSVIATQMSIRLVRAFVQLRKAIATNTQVQLEISQIKYNVEQIAKKQKGHDQNIELLFEYIDRLQEKEESPPTKPSTKGELGFKVGGKKN</sequence>
<evidence type="ECO:0000313" key="3">
    <source>
        <dbReference type="EMBL" id="SKC11401.1"/>
    </source>
</evidence>
<evidence type="ECO:0000313" key="4">
    <source>
        <dbReference type="Proteomes" id="UP000190150"/>
    </source>
</evidence>